<dbReference type="NCBIfam" id="TIGR03941">
    <property type="entry name" value="tRNA_deam_assoc"/>
    <property type="match status" value="1"/>
</dbReference>
<accession>A0A6J6FN80</accession>
<dbReference type="AlphaFoldDB" id="A0A6J6FN80"/>
<reference evidence="1" key="1">
    <citation type="submission" date="2020-05" db="EMBL/GenBank/DDBJ databases">
        <authorList>
            <person name="Chiriac C."/>
            <person name="Salcher M."/>
            <person name="Ghai R."/>
            <person name="Kavagutti S V."/>
        </authorList>
    </citation>
    <scope>NUCLEOTIDE SEQUENCE</scope>
</reference>
<dbReference type="InterPro" id="IPR023869">
    <property type="entry name" value="tRNA_Adeno_NH3ase_assoc_put"/>
</dbReference>
<evidence type="ECO:0000313" key="1">
    <source>
        <dbReference type="EMBL" id="CAB4588424.1"/>
    </source>
</evidence>
<name>A0A6J6FN80_9ZZZZ</name>
<proteinExistence type="predicted"/>
<protein>
    <submittedName>
        <fullName evidence="1">Unannotated protein</fullName>
    </submittedName>
</protein>
<dbReference type="EMBL" id="CAEZUG010000016">
    <property type="protein sequence ID" value="CAB4588424.1"/>
    <property type="molecule type" value="Genomic_DNA"/>
</dbReference>
<gene>
    <name evidence="1" type="ORF">UFOPK1795_00433</name>
</gene>
<sequence>MAEFEEELVDDIEEFDALDDVPDSISKVSSITNELDIAVAAWHEDGRWTLGILPDPTDITQIITSLKSQQTNGGAIALISIDEEFFILIRVLGSHISLFLSDATCALDYPVAEELLEIADLPMPEDDEDSNPIGHIEILSDLGMNGMEISALCDDSELFPDEQLEAIANRLGFGDQFAELLQL</sequence>
<organism evidence="1">
    <name type="scientific">freshwater metagenome</name>
    <dbReference type="NCBI Taxonomy" id="449393"/>
    <lineage>
        <taxon>unclassified sequences</taxon>
        <taxon>metagenomes</taxon>
        <taxon>ecological metagenomes</taxon>
    </lineage>
</organism>